<keyword evidence="12 15" id="KW-0378">Hydrolase</keyword>
<dbReference type="FunFam" id="1.10.1520.10:FF:000001">
    <property type="entry name" value="Ribonuclease 3"/>
    <property type="match status" value="1"/>
</dbReference>
<dbReference type="PATRIC" id="fig|1123384.7.peg.1927"/>
<evidence type="ECO:0000259" key="16">
    <source>
        <dbReference type="PROSITE" id="PS50137"/>
    </source>
</evidence>
<dbReference type="EMBL" id="CP007141">
    <property type="protein sequence ID" value="AJC74383.1"/>
    <property type="molecule type" value="Genomic_DNA"/>
</dbReference>
<dbReference type="OrthoDB" id="9805026at2"/>
<keyword evidence="19" id="KW-1185">Reference proteome</keyword>
<dbReference type="GO" id="GO:0019843">
    <property type="term" value="F:rRNA binding"/>
    <property type="evidence" value="ECO:0007669"/>
    <property type="project" value="UniProtKB-KW"/>
</dbReference>
<protein>
    <recommendedName>
        <fullName evidence="15">Ribonuclease 3</fullName>
        <ecNumber evidence="15">3.1.26.3</ecNumber>
    </recommendedName>
    <alternativeName>
        <fullName evidence="15">Ribonuclease III</fullName>
        <shortName evidence="15">RNase III</shortName>
    </alternativeName>
</protein>
<dbReference type="CDD" id="cd00593">
    <property type="entry name" value="RIBOc"/>
    <property type="match status" value="1"/>
</dbReference>
<keyword evidence="15" id="KW-0699">rRNA-binding</keyword>
<dbReference type="PANTHER" id="PTHR11207:SF0">
    <property type="entry name" value="RIBONUCLEASE 3"/>
    <property type="match status" value="1"/>
</dbReference>
<evidence type="ECO:0000256" key="7">
    <source>
        <dbReference type="ARBA" id="ARBA00022664"/>
    </source>
</evidence>
<dbReference type="FunFam" id="3.30.160.20:FF:000003">
    <property type="entry name" value="Ribonuclease 3"/>
    <property type="match status" value="1"/>
</dbReference>
<evidence type="ECO:0000256" key="11">
    <source>
        <dbReference type="ARBA" id="ARBA00022759"/>
    </source>
</evidence>
<evidence type="ECO:0000256" key="10">
    <source>
        <dbReference type="ARBA" id="ARBA00022723"/>
    </source>
</evidence>
<dbReference type="AlphaFoldDB" id="A0A0X1KT39"/>
<dbReference type="PROSITE" id="PS50142">
    <property type="entry name" value="RNASE_3_2"/>
    <property type="match status" value="1"/>
</dbReference>
<keyword evidence="8 15" id="KW-0819">tRNA processing</keyword>
<comment type="function">
    <text evidence="15">Digests double-stranded RNA. Involved in the processing of primary rRNA transcript to yield the immediate precursors to the large and small rRNAs (23S and 16S). Processes some mRNAs, and tRNAs when they are encoded in the rRNA operon. Processes pre-crRNA and tracrRNA of type II CRISPR loci if present in the organism.</text>
</comment>
<keyword evidence="5 15" id="KW-0963">Cytoplasm</keyword>
<comment type="subcellular location">
    <subcellularLocation>
        <location evidence="2 15">Cytoplasm</location>
    </subcellularLocation>
</comment>
<dbReference type="SUPFAM" id="SSF69065">
    <property type="entry name" value="RNase III domain-like"/>
    <property type="match status" value="1"/>
</dbReference>
<keyword evidence="11 15" id="KW-0255">Endonuclease</keyword>
<comment type="similarity">
    <text evidence="3">Belongs to the ribonuclease III family.</text>
</comment>
<evidence type="ECO:0000313" key="19">
    <source>
        <dbReference type="Proteomes" id="UP000077469"/>
    </source>
</evidence>
<dbReference type="PROSITE" id="PS50137">
    <property type="entry name" value="DS_RBD"/>
    <property type="match status" value="1"/>
</dbReference>
<dbReference type="PROSITE" id="PS00517">
    <property type="entry name" value="RNASE_3_1"/>
    <property type="match status" value="1"/>
</dbReference>
<dbReference type="SUPFAM" id="SSF54768">
    <property type="entry name" value="dsRNA-binding domain-like"/>
    <property type="match status" value="1"/>
</dbReference>
<feature type="domain" description="DRBM" evidence="16">
    <location>
        <begin position="168"/>
        <end position="237"/>
    </location>
</feature>
<dbReference type="GO" id="GO:0046872">
    <property type="term" value="F:metal ion binding"/>
    <property type="evidence" value="ECO:0007669"/>
    <property type="project" value="UniProtKB-KW"/>
</dbReference>
<evidence type="ECO:0000256" key="6">
    <source>
        <dbReference type="ARBA" id="ARBA00022552"/>
    </source>
</evidence>
<keyword evidence="10 15" id="KW-0479">Metal-binding</keyword>
<dbReference type="GO" id="GO:0004525">
    <property type="term" value="F:ribonuclease III activity"/>
    <property type="evidence" value="ECO:0007669"/>
    <property type="project" value="UniProtKB-UniRule"/>
</dbReference>
<feature type="active site" evidence="15">
    <location>
        <position position="130"/>
    </location>
</feature>
<dbReference type="GO" id="GO:0008033">
    <property type="term" value="P:tRNA processing"/>
    <property type="evidence" value="ECO:0007669"/>
    <property type="project" value="UniProtKB-KW"/>
</dbReference>
<dbReference type="NCBIfam" id="TIGR02191">
    <property type="entry name" value="RNaseIII"/>
    <property type="match status" value="1"/>
</dbReference>
<accession>A0A0X1KT39</accession>
<evidence type="ECO:0000259" key="17">
    <source>
        <dbReference type="PROSITE" id="PS50142"/>
    </source>
</evidence>
<keyword evidence="7 15" id="KW-0507">mRNA processing</keyword>
<dbReference type="GO" id="GO:0005737">
    <property type="term" value="C:cytoplasm"/>
    <property type="evidence" value="ECO:0007669"/>
    <property type="project" value="UniProtKB-SubCell"/>
</dbReference>
<feature type="binding site" evidence="15">
    <location>
        <position position="130"/>
    </location>
    <ligand>
        <name>Mg(2+)</name>
        <dbReference type="ChEBI" id="CHEBI:18420"/>
    </ligand>
</feature>
<evidence type="ECO:0000256" key="2">
    <source>
        <dbReference type="ARBA" id="ARBA00004496"/>
    </source>
</evidence>
<dbReference type="PaxDb" id="1123384-AJ81_09575"/>
<dbReference type="InterPro" id="IPR000999">
    <property type="entry name" value="RNase_III_dom"/>
</dbReference>
<dbReference type="Pfam" id="PF00035">
    <property type="entry name" value="dsrm"/>
    <property type="match status" value="1"/>
</dbReference>
<dbReference type="SMART" id="SM00358">
    <property type="entry name" value="DSRM"/>
    <property type="match status" value="1"/>
</dbReference>
<keyword evidence="9 15" id="KW-0540">Nuclease</keyword>
<dbReference type="EC" id="3.1.26.3" evidence="15"/>
<dbReference type="Pfam" id="PF14622">
    <property type="entry name" value="Ribonucleas_3_3"/>
    <property type="match status" value="1"/>
</dbReference>
<reference evidence="18 19" key="1">
    <citation type="submission" date="2014-01" db="EMBL/GenBank/DDBJ databases">
        <title>Genome sequencing of Thermotog hypogea.</title>
        <authorList>
            <person name="Zhang X."/>
            <person name="Alvare G."/>
            <person name="Fristensky B."/>
            <person name="Chen L."/>
            <person name="Suen T."/>
            <person name="Chen Q."/>
            <person name="Ma K."/>
        </authorList>
    </citation>
    <scope>NUCLEOTIDE SEQUENCE [LARGE SCALE GENOMIC DNA]</scope>
    <source>
        <strain evidence="18 19">DSM 11164</strain>
    </source>
</reference>
<dbReference type="RefSeq" id="WP_031502466.1">
    <property type="nucleotide sequence ID" value="NC_022795.1"/>
</dbReference>
<dbReference type="STRING" id="1123384.AJ81_09575"/>
<dbReference type="InterPro" id="IPR014720">
    <property type="entry name" value="dsRBD_dom"/>
</dbReference>
<feature type="active site" evidence="15">
    <location>
        <position position="58"/>
    </location>
</feature>
<dbReference type="HAMAP" id="MF_00104">
    <property type="entry name" value="RNase_III"/>
    <property type="match status" value="1"/>
</dbReference>
<dbReference type="CDD" id="cd10845">
    <property type="entry name" value="DSRM_RNAse_III_family"/>
    <property type="match status" value="1"/>
</dbReference>
<evidence type="ECO:0000256" key="8">
    <source>
        <dbReference type="ARBA" id="ARBA00022694"/>
    </source>
</evidence>
<comment type="cofactor">
    <cofactor evidence="15">
        <name>Mg(2+)</name>
        <dbReference type="ChEBI" id="CHEBI:18420"/>
    </cofactor>
</comment>
<evidence type="ECO:0000256" key="15">
    <source>
        <dbReference type="HAMAP-Rule" id="MF_00104"/>
    </source>
</evidence>
<evidence type="ECO:0000256" key="9">
    <source>
        <dbReference type="ARBA" id="ARBA00022722"/>
    </source>
</evidence>
<dbReference type="Gene3D" id="1.10.1520.10">
    <property type="entry name" value="Ribonuclease III domain"/>
    <property type="match status" value="1"/>
</dbReference>
<dbReference type="InterPro" id="IPR011907">
    <property type="entry name" value="RNase_III"/>
</dbReference>
<evidence type="ECO:0000256" key="12">
    <source>
        <dbReference type="ARBA" id="ARBA00022801"/>
    </source>
</evidence>
<evidence type="ECO:0000256" key="1">
    <source>
        <dbReference type="ARBA" id="ARBA00000109"/>
    </source>
</evidence>
<evidence type="ECO:0000256" key="14">
    <source>
        <dbReference type="ARBA" id="ARBA00022884"/>
    </source>
</evidence>
<evidence type="ECO:0000256" key="4">
    <source>
        <dbReference type="ARBA" id="ARBA00011738"/>
    </source>
</evidence>
<keyword evidence="14 15" id="KW-0694">RNA-binding</keyword>
<dbReference type="GO" id="GO:0006397">
    <property type="term" value="P:mRNA processing"/>
    <property type="evidence" value="ECO:0007669"/>
    <property type="project" value="UniProtKB-UniRule"/>
</dbReference>
<dbReference type="GO" id="GO:0042802">
    <property type="term" value="F:identical protein binding"/>
    <property type="evidence" value="ECO:0007669"/>
    <property type="project" value="UniProtKB-ARBA"/>
</dbReference>
<keyword evidence="6 15" id="KW-0698">rRNA processing</keyword>
<sequence>MREEEIKNLIDFMKQLGYNFCDPKLLFTALCHSSYAHEERQRGRKDVESNERLEFLGDAVVDFLIAEHLYKNYPQSPEGVMSKIKAAAASEDALALIAKDIGLNRHIFLGHGEELNNGRERESILSGALEALAAALYLDGGMKPVKEILVPHMVRYIEQIAAGNIVFDHKTALQELAQEKYKTLPEYVLVREEGPAHMKKFFVEVRLKGRSLATGEGSSIKDAEKNAARLALERLKEMED</sequence>
<gene>
    <name evidence="15" type="primary">rnc</name>
    <name evidence="18" type="ORF">AJ81_09575</name>
</gene>
<comment type="catalytic activity">
    <reaction evidence="1 15">
        <text>Endonucleolytic cleavage to 5'-phosphomonoester.</text>
        <dbReference type="EC" id="3.1.26.3"/>
    </reaction>
</comment>
<feature type="domain" description="RNase III" evidence="17">
    <location>
        <begin position="9"/>
        <end position="141"/>
    </location>
</feature>
<name>A0A0X1KT39_9THEM</name>
<evidence type="ECO:0000256" key="13">
    <source>
        <dbReference type="ARBA" id="ARBA00022842"/>
    </source>
</evidence>
<comment type="caution">
    <text evidence="15">Lacks conserved residue(s) required for the propagation of feature annotation.</text>
</comment>
<organism evidence="18 19">
    <name type="scientific">Pseudothermotoga hypogea DSM 11164 = NBRC 106472</name>
    <dbReference type="NCBI Taxonomy" id="1123384"/>
    <lineage>
        <taxon>Bacteria</taxon>
        <taxon>Thermotogati</taxon>
        <taxon>Thermotogota</taxon>
        <taxon>Thermotogae</taxon>
        <taxon>Thermotogales</taxon>
        <taxon>Thermotogaceae</taxon>
        <taxon>Pseudothermotoga</taxon>
    </lineage>
</organism>
<dbReference type="Proteomes" id="UP000077469">
    <property type="component" value="Chromosome"/>
</dbReference>
<evidence type="ECO:0000256" key="5">
    <source>
        <dbReference type="ARBA" id="ARBA00022490"/>
    </source>
</evidence>
<dbReference type="KEGG" id="phy:AJ81_09575"/>
<dbReference type="Gene3D" id="3.30.160.20">
    <property type="match status" value="1"/>
</dbReference>
<comment type="subunit">
    <text evidence="4 15">Homodimer.</text>
</comment>
<dbReference type="GO" id="GO:0006364">
    <property type="term" value="P:rRNA processing"/>
    <property type="evidence" value="ECO:0007669"/>
    <property type="project" value="UniProtKB-UniRule"/>
</dbReference>
<feature type="binding site" evidence="15">
    <location>
        <position position="54"/>
    </location>
    <ligand>
        <name>Mg(2+)</name>
        <dbReference type="ChEBI" id="CHEBI:18420"/>
    </ligand>
</feature>
<dbReference type="GO" id="GO:0010468">
    <property type="term" value="P:regulation of gene expression"/>
    <property type="evidence" value="ECO:0007669"/>
    <property type="project" value="TreeGrafter"/>
</dbReference>
<keyword evidence="13 15" id="KW-0460">Magnesium</keyword>
<dbReference type="GO" id="GO:0003725">
    <property type="term" value="F:double-stranded RNA binding"/>
    <property type="evidence" value="ECO:0007669"/>
    <property type="project" value="TreeGrafter"/>
</dbReference>
<dbReference type="SMART" id="SM00535">
    <property type="entry name" value="RIBOc"/>
    <property type="match status" value="1"/>
</dbReference>
<dbReference type="InterPro" id="IPR036389">
    <property type="entry name" value="RNase_III_sf"/>
</dbReference>
<proteinExistence type="inferred from homology"/>
<evidence type="ECO:0000313" key="18">
    <source>
        <dbReference type="EMBL" id="AJC74383.1"/>
    </source>
</evidence>
<evidence type="ECO:0000256" key="3">
    <source>
        <dbReference type="ARBA" id="ARBA00010183"/>
    </source>
</evidence>
<dbReference type="PANTHER" id="PTHR11207">
    <property type="entry name" value="RIBONUCLEASE III"/>
    <property type="match status" value="1"/>
</dbReference>